<evidence type="ECO:0000313" key="2">
    <source>
        <dbReference type="EMBL" id="MBA2946839.1"/>
    </source>
</evidence>
<sequence length="95" mass="10639">MNRYGVNKVMYDVYRDNDNATAFTSDPSAYLAPYDLTDEESKALTNRDVRRLVEGGAHPFLVFNFALCLAGGFSIEFCLEYVNNLRGLDVGDITT</sequence>
<accession>A0A7W0DM37</accession>
<evidence type="ECO:0000313" key="3">
    <source>
        <dbReference type="Proteomes" id="UP000545761"/>
    </source>
</evidence>
<comment type="caution">
    <text evidence="2">The sequence shown here is derived from an EMBL/GenBank/DDBJ whole genome shotgun (WGS) entry which is preliminary data.</text>
</comment>
<proteinExistence type="predicted"/>
<evidence type="ECO:0000259" key="1">
    <source>
        <dbReference type="Pfam" id="PF07746"/>
    </source>
</evidence>
<feature type="domain" description="Extradiol ring-cleavage dioxygenase LigAB LigA subunit" evidence="1">
    <location>
        <begin position="10"/>
        <end position="68"/>
    </location>
</feature>
<dbReference type="SUPFAM" id="SSF48076">
    <property type="entry name" value="LigA subunit of an aromatic-ring-opening dioxygenase LigAB"/>
    <property type="match status" value="1"/>
</dbReference>
<dbReference type="AlphaFoldDB" id="A0A7W0DM37"/>
<dbReference type="InterPro" id="IPR011986">
    <property type="entry name" value="Xdiol_dOase_LigA"/>
</dbReference>
<dbReference type="RefSeq" id="WP_181657779.1">
    <property type="nucleotide sequence ID" value="NZ_JACEHE010000007.1"/>
</dbReference>
<dbReference type="Pfam" id="PF07746">
    <property type="entry name" value="LigA"/>
    <property type="match status" value="1"/>
</dbReference>
<dbReference type="Proteomes" id="UP000545761">
    <property type="component" value="Unassembled WGS sequence"/>
</dbReference>
<reference evidence="2 3" key="1">
    <citation type="submission" date="2020-07" db="EMBL/GenBank/DDBJ databases">
        <title>Streptomyces isolated from Indian soil.</title>
        <authorList>
            <person name="Mandal S."/>
            <person name="Maiti P.K."/>
        </authorList>
    </citation>
    <scope>NUCLEOTIDE SEQUENCE [LARGE SCALE GENOMIC DNA]</scope>
    <source>
        <strain evidence="2 3">PSKA28</strain>
    </source>
</reference>
<organism evidence="2 3">
    <name type="scientific">Streptomyces himalayensis subsp. himalayensis</name>
    <dbReference type="NCBI Taxonomy" id="2756131"/>
    <lineage>
        <taxon>Bacteria</taxon>
        <taxon>Bacillati</taxon>
        <taxon>Actinomycetota</taxon>
        <taxon>Actinomycetes</taxon>
        <taxon>Kitasatosporales</taxon>
        <taxon>Streptomycetaceae</taxon>
        <taxon>Streptomyces</taxon>
        <taxon>Streptomyces himalayensis</taxon>
    </lineage>
</organism>
<protein>
    <recommendedName>
        <fullName evidence="1">Extradiol ring-cleavage dioxygenase LigAB LigA subunit domain-containing protein</fullName>
    </recommendedName>
</protein>
<dbReference type="InterPro" id="IPR036622">
    <property type="entry name" value="LigA_sf"/>
</dbReference>
<name>A0A7W0DM37_9ACTN</name>
<gene>
    <name evidence="2" type="ORF">H1D24_13730</name>
</gene>
<dbReference type="Gene3D" id="1.10.700.10">
    <property type="entry name" value="Dioxygenase LigAB, LigA subunit"/>
    <property type="match status" value="1"/>
</dbReference>
<dbReference type="EMBL" id="JACEHE010000007">
    <property type="protein sequence ID" value="MBA2946839.1"/>
    <property type="molecule type" value="Genomic_DNA"/>
</dbReference>